<gene>
    <name evidence="2" type="ORF">BRAPAZ1V2_A02P37480.2</name>
</gene>
<dbReference type="Proteomes" id="UP000694005">
    <property type="component" value="Chromosome A02"/>
</dbReference>
<proteinExistence type="predicted"/>
<feature type="region of interest" description="Disordered" evidence="1">
    <location>
        <begin position="33"/>
        <end position="61"/>
    </location>
</feature>
<accession>A0A8D9H8P9</accession>
<protein>
    <submittedName>
        <fullName evidence="2">Uncharacterized protein</fullName>
    </submittedName>
</protein>
<feature type="compositionally biased region" description="Basic and acidic residues" evidence="1">
    <location>
        <begin position="46"/>
        <end position="61"/>
    </location>
</feature>
<evidence type="ECO:0000313" key="3">
    <source>
        <dbReference type="Proteomes" id="UP000694005"/>
    </source>
</evidence>
<dbReference type="Gramene" id="A02p37480.2_BraZ1">
    <property type="protein sequence ID" value="A02p37480.2_BraZ1.CDS"/>
    <property type="gene ID" value="A02g37480.2_BraZ1"/>
</dbReference>
<dbReference type="AlphaFoldDB" id="A0A8D9H8P9"/>
<dbReference type="EMBL" id="LS974618">
    <property type="protein sequence ID" value="CAG7894796.1"/>
    <property type="molecule type" value="Genomic_DNA"/>
</dbReference>
<sequence length="61" mass="6555">MMITLSIERHSNICPSVFDGMAKLLDENLLLTGGESEATTSSHTSVEGRETSEEATVKENG</sequence>
<organism evidence="2 3">
    <name type="scientific">Brassica campestris</name>
    <name type="common">Field mustard</name>
    <dbReference type="NCBI Taxonomy" id="3711"/>
    <lineage>
        <taxon>Eukaryota</taxon>
        <taxon>Viridiplantae</taxon>
        <taxon>Streptophyta</taxon>
        <taxon>Embryophyta</taxon>
        <taxon>Tracheophyta</taxon>
        <taxon>Spermatophyta</taxon>
        <taxon>Magnoliopsida</taxon>
        <taxon>eudicotyledons</taxon>
        <taxon>Gunneridae</taxon>
        <taxon>Pentapetalae</taxon>
        <taxon>rosids</taxon>
        <taxon>malvids</taxon>
        <taxon>Brassicales</taxon>
        <taxon>Brassicaceae</taxon>
        <taxon>Brassiceae</taxon>
        <taxon>Brassica</taxon>
    </lineage>
</organism>
<evidence type="ECO:0000313" key="2">
    <source>
        <dbReference type="EMBL" id="CAG7894796.1"/>
    </source>
</evidence>
<name>A0A8D9H8P9_BRACM</name>
<evidence type="ECO:0000256" key="1">
    <source>
        <dbReference type="SAM" id="MobiDB-lite"/>
    </source>
</evidence>
<reference evidence="2 3" key="1">
    <citation type="submission" date="2021-07" db="EMBL/GenBank/DDBJ databases">
        <authorList>
            <consortium name="Genoscope - CEA"/>
            <person name="William W."/>
        </authorList>
    </citation>
    <scope>NUCLEOTIDE SEQUENCE [LARGE SCALE GENOMIC DNA]</scope>
</reference>